<evidence type="ECO:0000313" key="2">
    <source>
        <dbReference type="Proteomes" id="UP000826300"/>
    </source>
</evidence>
<dbReference type="Proteomes" id="UP000826300">
    <property type="component" value="Chromosome"/>
</dbReference>
<name>A0A8G0ZTK2_9RHOB</name>
<organism evidence="1 2">
    <name type="scientific">Neotabrizicola shimadae</name>
    <dbReference type="NCBI Taxonomy" id="2807096"/>
    <lineage>
        <taxon>Bacteria</taxon>
        <taxon>Pseudomonadati</taxon>
        <taxon>Pseudomonadota</taxon>
        <taxon>Alphaproteobacteria</taxon>
        <taxon>Rhodobacterales</taxon>
        <taxon>Paracoccaceae</taxon>
        <taxon>Neotabrizicola</taxon>
    </lineage>
</organism>
<dbReference type="EMBL" id="CP069370">
    <property type="protein sequence ID" value="QYZ68438.1"/>
    <property type="molecule type" value="Genomic_DNA"/>
</dbReference>
<sequence length="52" mass="5968">MGDLISKARNGRLAALEGRNRTMLFVEAERRSEEARKTVISFRTRRNVTVFG</sequence>
<protein>
    <submittedName>
        <fullName evidence="1">Uncharacterized protein</fullName>
    </submittedName>
</protein>
<accession>A0A8G0ZTK2</accession>
<dbReference type="AlphaFoldDB" id="A0A8G0ZTK2"/>
<keyword evidence="2" id="KW-1185">Reference proteome</keyword>
<dbReference type="KEGG" id="nsm:JO391_11635"/>
<proteinExistence type="predicted"/>
<evidence type="ECO:0000313" key="1">
    <source>
        <dbReference type="EMBL" id="QYZ68438.1"/>
    </source>
</evidence>
<reference evidence="1" key="1">
    <citation type="submission" date="2021-02" db="EMBL/GenBank/DDBJ databases">
        <title>Rhodobacter shimadae sp. nov., an aerobic anoxygenic phototrophic bacterium isolated from a hot spring.</title>
        <authorList>
            <person name="Muramatsu S."/>
            <person name="Haruta S."/>
            <person name="Hirose S."/>
            <person name="Hanada S."/>
        </authorList>
    </citation>
    <scope>NUCLEOTIDE SEQUENCE</scope>
    <source>
        <strain evidence="1">N10</strain>
    </source>
</reference>
<gene>
    <name evidence="1" type="ORF">JO391_11635</name>
</gene>
<dbReference type="RefSeq" id="WP_220660661.1">
    <property type="nucleotide sequence ID" value="NZ_CP069370.1"/>
</dbReference>